<comment type="caution">
    <text evidence="2">The sequence shown here is derived from an EMBL/GenBank/DDBJ whole genome shotgun (WGS) entry which is preliminary data.</text>
</comment>
<dbReference type="InterPro" id="IPR054189">
    <property type="entry name" value="DUF6894"/>
</dbReference>
<dbReference type="RefSeq" id="WP_231285715.1">
    <property type="nucleotide sequence ID" value="NZ_CP088091.1"/>
</dbReference>
<evidence type="ECO:0000313" key="2">
    <source>
        <dbReference type="EMBL" id="MBB3166521.1"/>
    </source>
</evidence>
<accession>A0ABR6GJP5</accession>
<gene>
    <name evidence="2" type="ORF">FHS25_007038</name>
</gene>
<evidence type="ECO:0000313" key="3">
    <source>
        <dbReference type="Proteomes" id="UP000542811"/>
    </source>
</evidence>
<evidence type="ECO:0000259" key="1">
    <source>
        <dbReference type="Pfam" id="PF21834"/>
    </source>
</evidence>
<keyword evidence="3" id="KW-1185">Reference proteome</keyword>
<protein>
    <recommendedName>
        <fullName evidence="1">DUF6894 domain-containing protein</fullName>
    </recommendedName>
</protein>
<dbReference type="Proteomes" id="UP000542811">
    <property type="component" value="Unassembled WGS sequence"/>
</dbReference>
<organism evidence="2 3">
    <name type="scientific">Rhizobium laguerreae</name>
    <dbReference type="NCBI Taxonomy" id="1076926"/>
    <lineage>
        <taxon>Bacteria</taxon>
        <taxon>Pseudomonadati</taxon>
        <taxon>Pseudomonadota</taxon>
        <taxon>Alphaproteobacteria</taxon>
        <taxon>Hyphomicrobiales</taxon>
        <taxon>Rhizobiaceae</taxon>
        <taxon>Rhizobium/Agrobacterium group</taxon>
        <taxon>Rhizobium</taxon>
    </lineage>
</organism>
<name>A0ABR6GJP5_9HYPH</name>
<reference evidence="2 3" key="1">
    <citation type="submission" date="2020-08" db="EMBL/GenBank/DDBJ databases">
        <title>Genomic Encyclopedia of Type Strains, Phase III (KMG-III): the genomes of soil and plant-associated and newly described type strains.</title>
        <authorList>
            <person name="Whitman W."/>
        </authorList>
    </citation>
    <scope>NUCLEOTIDE SEQUENCE [LARGE SCALE GENOMIC DNA]</scope>
    <source>
        <strain evidence="2 3">CECT 8280</strain>
    </source>
</reference>
<proteinExistence type="predicted"/>
<feature type="domain" description="DUF6894" evidence="1">
    <location>
        <begin position="3"/>
        <end position="71"/>
    </location>
</feature>
<sequence length="109" mass="11849">MARYFFNVHDGISIPDTVGSEHFDLQSVRREAVETVAERLKGALLKDADVSAWLMNVTDERGFTVIVLSFTAAVQIVDHVILAATGASQNCQNRTEGMAPLGLKTRSAT</sequence>
<dbReference type="Pfam" id="PF21834">
    <property type="entry name" value="DUF6894"/>
    <property type="match status" value="1"/>
</dbReference>
<dbReference type="EMBL" id="JACHXX010000018">
    <property type="protein sequence ID" value="MBB3166521.1"/>
    <property type="molecule type" value="Genomic_DNA"/>
</dbReference>